<feature type="region of interest" description="Disordered" evidence="1">
    <location>
        <begin position="14"/>
        <end position="143"/>
    </location>
</feature>
<feature type="region of interest" description="Disordered" evidence="1">
    <location>
        <begin position="156"/>
        <end position="177"/>
    </location>
</feature>
<evidence type="ECO:0008006" key="4">
    <source>
        <dbReference type="Google" id="ProtNLM"/>
    </source>
</evidence>
<feature type="compositionally biased region" description="Low complexity" evidence="1">
    <location>
        <begin position="81"/>
        <end position="93"/>
    </location>
</feature>
<organism evidence="2 3">
    <name type="scientific">Macrostomum lignano</name>
    <dbReference type="NCBI Taxonomy" id="282301"/>
    <lineage>
        <taxon>Eukaryota</taxon>
        <taxon>Metazoa</taxon>
        <taxon>Spiralia</taxon>
        <taxon>Lophotrochozoa</taxon>
        <taxon>Platyhelminthes</taxon>
        <taxon>Rhabditophora</taxon>
        <taxon>Macrostomorpha</taxon>
        <taxon>Macrostomida</taxon>
        <taxon>Macrostomidae</taxon>
        <taxon>Macrostomum</taxon>
    </lineage>
</organism>
<dbReference type="STRING" id="282301.A0A267DHI8"/>
<dbReference type="PANTHER" id="PTHR13621:SF2">
    <property type="entry name" value="PROLINE-RICH PROTEIN PRCC"/>
    <property type="match status" value="1"/>
</dbReference>
<feature type="compositionally biased region" description="Acidic residues" evidence="1">
    <location>
        <begin position="15"/>
        <end position="25"/>
    </location>
</feature>
<feature type="compositionally biased region" description="Acidic residues" evidence="1">
    <location>
        <begin position="164"/>
        <end position="174"/>
    </location>
</feature>
<dbReference type="Pfam" id="PF10253">
    <property type="entry name" value="PRCC"/>
    <property type="match status" value="1"/>
</dbReference>
<dbReference type="PANTHER" id="PTHR13621">
    <property type="entry name" value="PROLINE-RICH PROTEIN PRCC"/>
    <property type="match status" value="1"/>
</dbReference>
<reference evidence="2 3" key="1">
    <citation type="submission" date="2017-06" db="EMBL/GenBank/DDBJ databases">
        <title>A platform for efficient transgenesis in Macrostomum lignano, a flatworm model organism for stem cell research.</title>
        <authorList>
            <person name="Berezikov E."/>
        </authorList>
    </citation>
    <scope>NUCLEOTIDE SEQUENCE [LARGE SCALE GENOMIC DNA]</scope>
    <source>
        <strain evidence="2">DV1</strain>
        <tissue evidence="2">Whole organism</tissue>
    </source>
</reference>
<feature type="compositionally biased region" description="Pro residues" evidence="1">
    <location>
        <begin position="219"/>
        <end position="233"/>
    </location>
</feature>
<comment type="caution">
    <text evidence="2">The sequence shown here is derived from an EMBL/GenBank/DDBJ whole genome shotgun (WGS) entry which is preliminary data.</text>
</comment>
<evidence type="ECO:0000313" key="2">
    <source>
        <dbReference type="EMBL" id="PAA47999.1"/>
    </source>
</evidence>
<protein>
    <recommendedName>
        <fullName evidence="4">Proline-rich protein PRCC</fullName>
    </recommendedName>
</protein>
<dbReference type="Proteomes" id="UP000215902">
    <property type="component" value="Unassembled WGS sequence"/>
</dbReference>
<dbReference type="OrthoDB" id="206969at2759"/>
<proteinExistence type="predicted"/>
<feature type="compositionally biased region" description="Acidic residues" evidence="1">
    <location>
        <begin position="50"/>
        <end position="63"/>
    </location>
</feature>
<feature type="compositionally biased region" description="Low complexity" evidence="1">
    <location>
        <begin position="112"/>
        <end position="143"/>
    </location>
</feature>
<dbReference type="InterPro" id="IPR018800">
    <property type="entry name" value="PRCC"/>
</dbReference>
<evidence type="ECO:0000313" key="3">
    <source>
        <dbReference type="Proteomes" id="UP000215902"/>
    </source>
</evidence>
<evidence type="ECO:0000256" key="1">
    <source>
        <dbReference type="SAM" id="MobiDB-lite"/>
    </source>
</evidence>
<feature type="region of interest" description="Disordered" evidence="1">
    <location>
        <begin position="217"/>
        <end position="240"/>
    </location>
</feature>
<feature type="non-terminal residue" evidence="2">
    <location>
        <position position="1"/>
    </location>
</feature>
<dbReference type="EMBL" id="NIVC01004266">
    <property type="protein sequence ID" value="PAA47999.1"/>
    <property type="molecule type" value="Genomic_DNA"/>
</dbReference>
<dbReference type="AlphaFoldDB" id="A0A267DHI8"/>
<feature type="region of interest" description="Disordered" evidence="1">
    <location>
        <begin position="313"/>
        <end position="342"/>
    </location>
</feature>
<name>A0A267DHI8_9PLAT</name>
<sequence>LVYLIQQIEMLVEYENSDSESESDAEQQQQKQEEKKSSARQAAEEPAGTDTEEAPVISDDEAETVQNDAERQQEAAGGGVEAADGLAAMAAADDTVEENLRMRVPASAQAPATSGSGTSAEPAAAAAESLAQQKQQRQKQQQLLLQQKRRRLLLLEPSAAANGADEDDDEDDEDAVKRRRIASAAAAGQMRGATSLLAQLPKPKALAVREGAGRVFVPPMRPTIRPPSPPAPKLPAATSSMVDDEAPFAAEPADSNLPQQQSLLGAVLPPSELHRYRQATGASLTADVAADAGSGGIIDIRQSDQVAGAELELTKQLTRNAGADARRKPEGPEPSSMAKRKHQITYLAYQAKERELELKNSWSDARFNQRSSQRKYGF</sequence>
<accession>A0A267DHI8</accession>
<gene>
    <name evidence="2" type="ORF">BOX15_Mlig023733g1</name>
</gene>
<dbReference type="GO" id="GO:0005634">
    <property type="term" value="C:nucleus"/>
    <property type="evidence" value="ECO:0007669"/>
    <property type="project" value="TreeGrafter"/>
</dbReference>
<keyword evidence="3" id="KW-1185">Reference proteome</keyword>